<name>A0ABP8H1L0_9SPHI</name>
<evidence type="ECO:0000313" key="3">
    <source>
        <dbReference type="Proteomes" id="UP001500582"/>
    </source>
</evidence>
<comment type="caution">
    <text evidence="2">The sequence shown here is derived from an EMBL/GenBank/DDBJ whole genome shotgun (WGS) entry which is preliminary data.</text>
</comment>
<dbReference type="RefSeq" id="WP_345212880.1">
    <property type="nucleotide sequence ID" value="NZ_BAABFT010000012.1"/>
</dbReference>
<protein>
    <recommendedName>
        <fullName evidence="4">Lipoprotein</fullName>
    </recommendedName>
</protein>
<proteinExistence type="predicted"/>
<accession>A0ABP8H1L0</accession>
<dbReference type="Proteomes" id="UP001500582">
    <property type="component" value="Unassembled WGS sequence"/>
</dbReference>
<evidence type="ECO:0000313" key="2">
    <source>
        <dbReference type="EMBL" id="GAA4332862.1"/>
    </source>
</evidence>
<feature type="chain" id="PRO_5046493046" description="Lipoprotein" evidence="1">
    <location>
        <begin position="17"/>
        <end position="203"/>
    </location>
</feature>
<reference evidence="3" key="1">
    <citation type="journal article" date="2019" name="Int. J. Syst. Evol. Microbiol.">
        <title>The Global Catalogue of Microorganisms (GCM) 10K type strain sequencing project: providing services to taxonomists for standard genome sequencing and annotation.</title>
        <authorList>
            <consortium name="The Broad Institute Genomics Platform"/>
            <consortium name="The Broad Institute Genome Sequencing Center for Infectious Disease"/>
            <person name="Wu L."/>
            <person name="Ma J."/>
        </authorList>
    </citation>
    <scope>NUCLEOTIDE SEQUENCE [LARGE SCALE GENOMIC DNA]</scope>
    <source>
        <strain evidence="3">JCM 17705</strain>
    </source>
</reference>
<keyword evidence="1" id="KW-0732">Signal</keyword>
<gene>
    <name evidence="2" type="ORF">GCM10023149_39370</name>
</gene>
<evidence type="ECO:0008006" key="4">
    <source>
        <dbReference type="Google" id="ProtNLM"/>
    </source>
</evidence>
<dbReference type="PROSITE" id="PS51257">
    <property type="entry name" value="PROKAR_LIPOPROTEIN"/>
    <property type="match status" value="1"/>
</dbReference>
<evidence type="ECO:0000256" key="1">
    <source>
        <dbReference type="SAM" id="SignalP"/>
    </source>
</evidence>
<feature type="signal peptide" evidence="1">
    <location>
        <begin position="1"/>
        <end position="16"/>
    </location>
</feature>
<sequence length="203" mass="21985">MLKRTFVILFAPLLFACNQPDKKTETTDTSVANSADTAVATVKENTANQLISPGQGIGHLRVGQPADSAIVLLGRPDSSDAAMGSSLMAWYAKHDRKGYRTAIFAHRNMGGKDENTSYIKKIMVNSPWFKTPEGLSTGAGLEDIKKAYTLKQVSSFTADAKKVIVYDDNAKGITFEVDSVSNKCVAIVVYKPNEGSGTYLDMH</sequence>
<organism evidence="2 3">
    <name type="scientific">Mucilaginibacter gynuensis</name>
    <dbReference type="NCBI Taxonomy" id="1302236"/>
    <lineage>
        <taxon>Bacteria</taxon>
        <taxon>Pseudomonadati</taxon>
        <taxon>Bacteroidota</taxon>
        <taxon>Sphingobacteriia</taxon>
        <taxon>Sphingobacteriales</taxon>
        <taxon>Sphingobacteriaceae</taxon>
        <taxon>Mucilaginibacter</taxon>
    </lineage>
</organism>
<dbReference type="EMBL" id="BAABFT010000012">
    <property type="protein sequence ID" value="GAA4332862.1"/>
    <property type="molecule type" value="Genomic_DNA"/>
</dbReference>
<keyword evidence="3" id="KW-1185">Reference proteome</keyword>